<dbReference type="Pfam" id="PF02545">
    <property type="entry name" value="Maf"/>
    <property type="match status" value="1"/>
</dbReference>
<dbReference type="PANTHER" id="PTHR43213">
    <property type="entry name" value="BIFUNCTIONAL DTTP/UTP PYROPHOSPHATASE/METHYLTRANSFERASE PROTEIN-RELATED"/>
    <property type="match status" value="1"/>
</dbReference>
<evidence type="ECO:0000256" key="3">
    <source>
        <dbReference type="HAMAP-Rule" id="MF_00528"/>
    </source>
</evidence>
<gene>
    <name evidence="4" type="ORF">IV60_GL000450</name>
</gene>
<comment type="caution">
    <text evidence="3">Lacks conserved residue(s) required for the propagation of feature annotation.</text>
</comment>
<accession>A0ABR5Q1W0</accession>
<feature type="active site" description="Proton acceptor" evidence="3">
    <location>
        <position position="75"/>
    </location>
</feature>
<evidence type="ECO:0000313" key="5">
    <source>
        <dbReference type="Proteomes" id="UP000051927"/>
    </source>
</evidence>
<proteinExistence type="inferred from homology"/>
<keyword evidence="3" id="KW-0546">Nucleotide metabolism</keyword>
<comment type="similarity">
    <text evidence="3">Belongs to the Maf family. YhdE subfamily.</text>
</comment>
<dbReference type="PIRSF" id="PIRSF006305">
    <property type="entry name" value="Maf"/>
    <property type="match status" value="1"/>
</dbReference>
<keyword evidence="3" id="KW-0963">Cytoplasm</keyword>
<comment type="catalytic activity">
    <reaction evidence="3">
        <text>UTP + H2O = UMP + diphosphate + H(+)</text>
        <dbReference type="Rhea" id="RHEA:29395"/>
        <dbReference type="ChEBI" id="CHEBI:15377"/>
        <dbReference type="ChEBI" id="CHEBI:15378"/>
        <dbReference type="ChEBI" id="CHEBI:33019"/>
        <dbReference type="ChEBI" id="CHEBI:46398"/>
        <dbReference type="ChEBI" id="CHEBI:57865"/>
        <dbReference type="EC" id="3.6.1.9"/>
    </reaction>
</comment>
<reference evidence="4 5" key="1">
    <citation type="journal article" date="2015" name="Genome Announc.">
        <title>Expanding the biotechnology potential of lactobacilli through comparative genomics of 213 strains and associated genera.</title>
        <authorList>
            <person name="Sun Z."/>
            <person name="Harris H.M."/>
            <person name="McCann A."/>
            <person name="Guo C."/>
            <person name="Argimon S."/>
            <person name="Zhang W."/>
            <person name="Yang X."/>
            <person name="Jeffery I.B."/>
            <person name="Cooney J.C."/>
            <person name="Kagawa T.F."/>
            <person name="Liu W."/>
            <person name="Song Y."/>
            <person name="Salvetti E."/>
            <person name="Wrobel A."/>
            <person name="Rasinkangas P."/>
            <person name="Parkhill J."/>
            <person name="Rea M.C."/>
            <person name="O'Sullivan O."/>
            <person name="Ritari J."/>
            <person name="Douillard F.P."/>
            <person name="Paul Ross R."/>
            <person name="Yang R."/>
            <person name="Briner A.E."/>
            <person name="Felis G.E."/>
            <person name="de Vos W.M."/>
            <person name="Barrangou R."/>
            <person name="Klaenhammer T.R."/>
            <person name="Caufield P.W."/>
            <person name="Cui Y."/>
            <person name="Zhang H."/>
            <person name="O'Toole P.W."/>
        </authorList>
    </citation>
    <scope>NUCLEOTIDE SEQUENCE [LARGE SCALE GENOMIC DNA]</scope>
    <source>
        <strain evidence="4 5">DSM 7090</strain>
    </source>
</reference>
<feature type="site" description="Important for substrate specificity" evidence="3">
    <location>
        <position position="172"/>
    </location>
</feature>
<comment type="function">
    <text evidence="3">Nucleoside triphosphate pyrophosphatase that hydrolyzes dTTP and UTP. May have a dual role in cell division arrest and in preventing the incorporation of modified nucleotides into cellular nucleic acids.</text>
</comment>
<evidence type="ECO:0000256" key="1">
    <source>
        <dbReference type="ARBA" id="ARBA00001968"/>
    </source>
</evidence>
<protein>
    <recommendedName>
        <fullName evidence="3">dTTP/UTP pyrophosphatase</fullName>
        <shortName evidence="3">dTTPase/UTPase</shortName>
        <ecNumber evidence="3">3.6.1.9</ecNumber>
    </recommendedName>
    <alternativeName>
        <fullName evidence="3">Nucleoside triphosphate pyrophosphatase</fullName>
    </alternativeName>
    <alternativeName>
        <fullName evidence="3">Nucleotide pyrophosphatase</fullName>
        <shortName evidence="3">Nucleotide PPase</shortName>
    </alternativeName>
</protein>
<dbReference type="Proteomes" id="UP000051927">
    <property type="component" value="Unassembled WGS sequence"/>
</dbReference>
<sequence>MILASQSPRRLELIASLGITPQVIPADIDESRKPNETPLALVKRLAQEKAIAVCRHLMSDAQAAEKNNEIVIAADTIVWTKDGTVFGKPKDPEDAKRMLRELSGKTHFVSTGVALRRFKAFASSSPKGAPSVIAVSFVQTTEVTFYQLSEDEIAAYVASGETSDKAGAYGIQGQGRFLVQEIKGDYENVVGLPVSLLARELVKFTGNHNYLECALEGHAS</sequence>
<dbReference type="InterPro" id="IPR029001">
    <property type="entry name" value="ITPase-like_fam"/>
</dbReference>
<organism evidence="4 5">
    <name type="scientific">Lancefieldella rimae</name>
    <dbReference type="NCBI Taxonomy" id="1383"/>
    <lineage>
        <taxon>Bacteria</taxon>
        <taxon>Bacillati</taxon>
        <taxon>Actinomycetota</taxon>
        <taxon>Coriobacteriia</taxon>
        <taxon>Coriobacteriales</taxon>
        <taxon>Atopobiaceae</taxon>
        <taxon>Lancefieldella</taxon>
    </lineage>
</organism>
<dbReference type="HAMAP" id="MF_00528">
    <property type="entry name" value="Maf"/>
    <property type="match status" value="1"/>
</dbReference>
<dbReference type="PANTHER" id="PTHR43213:SF5">
    <property type="entry name" value="BIFUNCTIONAL DTTP_UTP PYROPHOSPHATASE_METHYLTRANSFERASE PROTEIN-RELATED"/>
    <property type="match status" value="1"/>
</dbReference>
<dbReference type="Gene3D" id="3.90.950.10">
    <property type="match status" value="1"/>
</dbReference>
<evidence type="ECO:0000256" key="2">
    <source>
        <dbReference type="ARBA" id="ARBA00022801"/>
    </source>
</evidence>
<dbReference type="RefSeq" id="WP_003148802.1">
    <property type="nucleotide sequence ID" value="NZ_JQCP01000001.1"/>
</dbReference>
<comment type="cofactor">
    <cofactor evidence="1 3">
        <name>a divalent metal cation</name>
        <dbReference type="ChEBI" id="CHEBI:60240"/>
    </cofactor>
</comment>
<keyword evidence="5" id="KW-1185">Reference proteome</keyword>
<dbReference type="EC" id="3.6.1.9" evidence="3"/>
<feature type="site" description="Important for substrate specificity" evidence="3">
    <location>
        <position position="9"/>
    </location>
</feature>
<dbReference type="EMBL" id="JQCP01000001">
    <property type="protein sequence ID" value="KRO03268.1"/>
    <property type="molecule type" value="Genomic_DNA"/>
</dbReference>
<evidence type="ECO:0000313" key="4">
    <source>
        <dbReference type="EMBL" id="KRO03268.1"/>
    </source>
</evidence>
<comment type="catalytic activity">
    <reaction evidence="3">
        <text>dTTP + H2O = dTMP + diphosphate + H(+)</text>
        <dbReference type="Rhea" id="RHEA:28534"/>
        <dbReference type="ChEBI" id="CHEBI:15377"/>
        <dbReference type="ChEBI" id="CHEBI:15378"/>
        <dbReference type="ChEBI" id="CHEBI:33019"/>
        <dbReference type="ChEBI" id="CHEBI:37568"/>
        <dbReference type="ChEBI" id="CHEBI:63528"/>
        <dbReference type="EC" id="3.6.1.9"/>
    </reaction>
</comment>
<dbReference type="InterPro" id="IPR003697">
    <property type="entry name" value="Maf-like"/>
</dbReference>
<comment type="subcellular location">
    <subcellularLocation>
        <location evidence="3">Cytoplasm</location>
    </subcellularLocation>
</comment>
<name>A0ABR5Q1W0_9ACTN</name>
<dbReference type="GeneID" id="84903893"/>
<dbReference type="NCBIfam" id="TIGR00172">
    <property type="entry name" value="maf"/>
    <property type="match status" value="1"/>
</dbReference>
<dbReference type="SUPFAM" id="SSF52972">
    <property type="entry name" value="ITPase-like"/>
    <property type="match status" value="1"/>
</dbReference>
<comment type="caution">
    <text evidence="4">The sequence shown here is derived from an EMBL/GenBank/DDBJ whole genome shotgun (WGS) entry which is preliminary data.</text>
</comment>
<feature type="site" description="Important for substrate specificity" evidence="3">
    <location>
        <position position="76"/>
    </location>
</feature>
<keyword evidence="2 3" id="KW-0378">Hydrolase</keyword>
<dbReference type="CDD" id="cd00555">
    <property type="entry name" value="Maf"/>
    <property type="match status" value="1"/>
</dbReference>